<comment type="caution">
    <text evidence="3">The sequence shown here is derived from an EMBL/GenBank/DDBJ whole genome shotgun (WGS) entry which is preliminary data.</text>
</comment>
<evidence type="ECO:0000259" key="1">
    <source>
        <dbReference type="Pfam" id="PF08350"/>
    </source>
</evidence>
<gene>
    <name evidence="3" type="ORF">AUR64_18960</name>
</gene>
<dbReference type="RefSeq" id="WP_058583039.1">
    <property type="nucleotide sequence ID" value="NZ_LOPU01000031.1"/>
</dbReference>
<dbReference type="SUPFAM" id="SSF46785">
    <property type="entry name" value="Winged helix' DNA-binding domain"/>
    <property type="match status" value="1"/>
</dbReference>
<proteinExistence type="predicted"/>
<dbReference type="Proteomes" id="UP000054387">
    <property type="component" value="Unassembled WGS sequence"/>
</dbReference>
<sequence length="286" mass="32806">MDRESLFEELLQQSYALRRDVRESTATRRRLTTDELLDVLRHRELLELLIEGPLDRRDIQTQLGISRATSHRFTRWLEQQGLAERRDGRWSLTGRGETVAEEVLRFERNLRAAARLDPLLECICPDHTEFIVEPFADATVTTPTPEDPYKPVERFLALLAESDSFRGFNTTHMVPPGVERFYASLFDGKQSEIIYLPVVVDALRETHPDKVADAVERGHLALRTREALPYGLAIFDDRVGIGGYDDETGTMRVFVDTDDGIAREWARRVFEAYRRDSVPLESTADA</sequence>
<dbReference type="OrthoDB" id="330490at2157"/>
<keyword evidence="4" id="KW-1185">Reference proteome</keyword>
<feature type="domain" description="Methanogenesis regulatory protein FilR1 middle" evidence="1">
    <location>
        <begin position="148"/>
        <end position="276"/>
    </location>
</feature>
<organism evidence="3 4">
    <name type="scientific">Haloprofundus marisrubri</name>
    <dbReference type="NCBI Taxonomy" id="1514971"/>
    <lineage>
        <taxon>Archaea</taxon>
        <taxon>Methanobacteriati</taxon>
        <taxon>Methanobacteriota</taxon>
        <taxon>Stenosarchaea group</taxon>
        <taxon>Halobacteria</taxon>
        <taxon>Halobacteriales</taxon>
        <taxon>Haloferacaceae</taxon>
        <taxon>Haloprofundus</taxon>
    </lineage>
</organism>
<evidence type="ECO:0000259" key="2">
    <source>
        <dbReference type="Pfam" id="PF25213"/>
    </source>
</evidence>
<dbReference type="AlphaFoldDB" id="A0A0W1R5G5"/>
<dbReference type="EMBL" id="LOPU01000031">
    <property type="protein sequence ID" value="KTG08319.1"/>
    <property type="molecule type" value="Genomic_DNA"/>
</dbReference>
<dbReference type="InterPro" id="IPR013561">
    <property type="entry name" value="FilR1_middle_dom"/>
</dbReference>
<accession>A0A0W1R5G5</accession>
<dbReference type="Gene3D" id="1.10.10.10">
    <property type="entry name" value="Winged helix-like DNA-binding domain superfamily/Winged helix DNA-binding domain"/>
    <property type="match status" value="1"/>
</dbReference>
<dbReference type="Pfam" id="PF08350">
    <property type="entry name" value="FilR1_middle"/>
    <property type="match status" value="1"/>
</dbReference>
<dbReference type="InterPro" id="IPR036388">
    <property type="entry name" value="WH-like_DNA-bd_sf"/>
</dbReference>
<feature type="domain" description="HVO-A0261-like N-terminal" evidence="2">
    <location>
        <begin position="34"/>
        <end position="115"/>
    </location>
</feature>
<evidence type="ECO:0000313" key="4">
    <source>
        <dbReference type="Proteomes" id="UP000054387"/>
    </source>
</evidence>
<dbReference type="Pfam" id="PF25213">
    <property type="entry name" value="HVO_A0261_N"/>
    <property type="match status" value="1"/>
</dbReference>
<dbReference type="InterPro" id="IPR036390">
    <property type="entry name" value="WH_DNA-bd_sf"/>
</dbReference>
<protein>
    <submittedName>
        <fullName evidence="3">Transcriptional regulator</fullName>
    </submittedName>
</protein>
<reference evidence="3 4" key="1">
    <citation type="submission" date="2015-12" db="EMBL/GenBank/DDBJ databases">
        <title>Haloprofundus marisrubri gen. nov., sp. nov., an extremely halophilic archaeon isolated from the Discovery deep brine-seawater interface in the Red Sea.</title>
        <authorList>
            <person name="Zhang G."/>
            <person name="Stingl U."/>
            <person name="Rashid M."/>
        </authorList>
    </citation>
    <scope>NUCLEOTIDE SEQUENCE [LARGE SCALE GENOMIC DNA]</scope>
    <source>
        <strain evidence="3 4">SB9</strain>
    </source>
</reference>
<name>A0A0W1R5G5_9EURY</name>
<dbReference type="InterPro" id="IPR057527">
    <property type="entry name" value="HVO_A0261-like_N"/>
</dbReference>
<evidence type="ECO:0000313" key="3">
    <source>
        <dbReference type="EMBL" id="KTG08319.1"/>
    </source>
</evidence>